<evidence type="ECO:0000256" key="8">
    <source>
        <dbReference type="ARBA" id="ARBA00023224"/>
    </source>
</evidence>
<keyword evidence="3 9" id="KW-0812">Transmembrane</keyword>
<protein>
    <submittedName>
        <fullName evidence="11">Mas-related G-protein coupled receptor member X4-like</fullName>
    </submittedName>
</protein>
<dbReference type="GeneID" id="112541644"/>
<dbReference type="Gene3D" id="1.20.1070.10">
    <property type="entry name" value="Rhodopsin 7-helix transmembrane proteins"/>
    <property type="match status" value="1"/>
</dbReference>
<evidence type="ECO:0000256" key="4">
    <source>
        <dbReference type="ARBA" id="ARBA00022989"/>
    </source>
</evidence>
<evidence type="ECO:0000256" key="3">
    <source>
        <dbReference type="ARBA" id="ARBA00022692"/>
    </source>
</evidence>
<dbReference type="AlphaFoldDB" id="A0A9F5MVH8"/>
<dbReference type="GO" id="GO:0004930">
    <property type="term" value="F:G protein-coupled receptor activity"/>
    <property type="evidence" value="ECO:0007669"/>
    <property type="project" value="UniProtKB-KW"/>
</dbReference>
<keyword evidence="10" id="KW-1185">Reference proteome</keyword>
<evidence type="ECO:0000313" key="10">
    <source>
        <dbReference type="Proteomes" id="UP000695026"/>
    </source>
</evidence>
<keyword evidence="8" id="KW-0807">Transducer</keyword>
<feature type="non-terminal residue" evidence="11">
    <location>
        <position position="124"/>
    </location>
</feature>
<feature type="transmembrane region" description="Helical" evidence="9">
    <location>
        <begin position="106"/>
        <end position="123"/>
    </location>
</feature>
<evidence type="ECO:0000313" key="11">
    <source>
        <dbReference type="RefSeq" id="XP_025027814.1"/>
    </source>
</evidence>
<evidence type="ECO:0000256" key="9">
    <source>
        <dbReference type="SAM" id="Phobius"/>
    </source>
</evidence>
<sequence length="124" mass="13707">MAQQFNFSEGSAMISEEYSRPNDTLPPDSPVKQDMAPSFTKVSSEIIEIREIFGIPASPVDHLFDDLTRNLINAYIAIICILGLLGNGRTIYLLTYSVKRNSFTTYILSLSIADFGVLVSLIIA</sequence>
<evidence type="ECO:0000256" key="1">
    <source>
        <dbReference type="ARBA" id="ARBA00004651"/>
    </source>
</evidence>
<gene>
    <name evidence="11" type="primary">LOC112541644</name>
</gene>
<keyword evidence="5" id="KW-0297">G-protein coupled receptor</keyword>
<accession>A0A9F5MVH8</accession>
<feature type="transmembrane region" description="Helical" evidence="9">
    <location>
        <begin position="72"/>
        <end position="94"/>
    </location>
</feature>
<dbReference type="OrthoDB" id="9896011at2759"/>
<dbReference type="GO" id="GO:0005886">
    <property type="term" value="C:plasma membrane"/>
    <property type="evidence" value="ECO:0007669"/>
    <property type="project" value="UniProtKB-SubCell"/>
</dbReference>
<name>A0A9F5MVH8_PYTBI</name>
<evidence type="ECO:0000256" key="2">
    <source>
        <dbReference type="ARBA" id="ARBA00022475"/>
    </source>
</evidence>
<dbReference type="PRINTS" id="PR00237">
    <property type="entry name" value="GPCRRHODOPSN"/>
</dbReference>
<evidence type="ECO:0000256" key="6">
    <source>
        <dbReference type="ARBA" id="ARBA00023136"/>
    </source>
</evidence>
<reference evidence="11" key="1">
    <citation type="submission" date="2025-08" db="UniProtKB">
        <authorList>
            <consortium name="RefSeq"/>
        </authorList>
    </citation>
    <scope>IDENTIFICATION</scope>
    <source>
        <tissue evidence="11">Liver</tissue>
    </source>
</reference>
<dbReference type="InterPro" id="IPR026234">
    <property type="entry name" value="MRGPCRFAMILY"/>
</dbReference>
<dbReference type="SUPFAM" id="SSF81321">
    <property type="entry name" value="Family A G protein-coupled receptor-like"/>
    <property type="match status" value="1"/>
</dbReference>
<dbReference type="RefSeq" id="XP_025027814.1">
    <property type="nucleotide sequence ID" value="XM_025172046.1"/>
</dbReference>
<dbReference type="PANTHER" id="PTHR11334:SF29">
    <property type="entry name" value="MAS-RELATED G-PROTEIN COUPLED RECEPTOR MEMBER X2"/>
    <property type="match status" value="1"/>
</dbReference>
<keyword evidence="7" id="KW-0675">Receptor</keyword>
<proteinExistence type="predicted"/>
<evidence type="ECO:0000256" key="7">
    <source>
        <dbReference type="ARBA" id="ARBA00023170"/>
    </source>
</evidence>
<dbReference type="Proteomes" id="UP000695026">
    <property type="component" value="Unplaced"/>
</dbReference>
<keyword evidence="6 9" id="KW-0472">Membrane</keyword>
<organism evidence="10 11">
    <name type="scientific">Python bivittatus</name>
    <name type="common">Burmese python</name>
    <name type="synonym">Python molurus bivittatus</name>
    <dbReference type="NCBI Taxonomy" id="176946"/>
    <lineage>
        <taxon>Eukaryota</taxon>
        <taxon>Metazoa</taxon>
        <taxon>Chordata</taxon>
        <taxon>Craniata</taxon>
        <taxon>Vertebrata</taxon>
        <taxon>Euteleostomi</taxon>
        <taxon>Lepidosauria</taxon>
        <taxon>Squamata</taxon>
        <taxon>Bifurcata</taxon>
        <taxon>Unidentata</taxon>
        <taxon>Episquamata</taxon>
        <taxon>Toxicofera</taxon>
        <taxon>Serpentes</taxon>
        <taxon>Henophidia</taxon>
        <taxon>Pythonidae</taxon>
        <taxon>Python</taxon>
    </lineage>
</organism>
<keyword evidence="4 9" id="KW-1133">Transmembrane helix</keyword>
<evidence type="ECO:0000256" key="5">
    <source>
        <dbReference type="ARBA" id="ARBA00023040"/>
    </source>
</evidence>
<dbReference type="InterPro" id="IPR000276">
    <property type="entry name" value="GPCR_Rhodpsn"/>
</dbReference>
<dbReference type="PANTHER" id="PTHR11334">
    <property type="entry name" value="MAS-RELATED G-PROTEIN COUPLED RECEPTOR"/>
    <property type="match status" value="1"/>
</dbReference>
<comment type="subcellular location">
    <subcellularLocation>
        <location evidence="1">Cell membrane</location>
        <topology evidence="1">Multi-pass membrane protein</topology>
    </subcellularLocation>
</comment>
<dbReference type="KEGG" id="pbi:112541644"/>
<keyword evidence="2" id="KW-1003">Cell membrane</keyword>